<keyword evidence="2" id="KW-0547">Nucleotide-binding</keyword>
<evidence type="ECO:0000256" key="4">
    <source>
        <dbReference type="ARBA" id="ARBA00022917"/>
    </source>
</evidence>
<dbReference type="Gene3D" id="3.30.1360.30">
    <property type="entry name" value="GAD-like domain"/>
    <property type="match status" value="1"/>
</dbReference>
<dbReference type="InterPro" id="IPR004115">
    <property type="entry name" value="GAD-like_sf"/>
</dbReference>
<keyword evidence="3" id="KW-0067">ATP-binding</keyword>
<dbReference type="AlphaFoldDB" id="A0A497EM58"/>
<evidence type="ECO:0000313" key="8">
    <source>
        <dbReference type="Proteomes" id="UP000278475"/>
    </source>
</evidence>
<dbReference type="InterPro" id="IPR029349">
    <property type="entry name" value="DUF4443"/>
</dbReference>
<comment type="caution">
    <text evidence="7">The sequence shown here is derived from an EMBL/GenBank/DDBJ whole genome shotgun (WGS) entry which is preliminary data.</text>
</comment>
<dbReference type="InterPro" id="IPR036388">
    <property type="entry name" value="WH-like_DNA-bd_sf"/>
</dbReference>
<dbReference type="GO" id="GO:0005737">
    <property type="term" value="C:cytoplasm"/>
    <property type="evidence" value="ECO:0007669"/>
    <property type="project" value="InterPro"/>
</dbReference>
<evidence type="ECO:0000256" key="3">
    <source>
        <dbReference type="ARBA" id="ARBA00022840"/>
    </source>
</evidence>
<evidence type="ECO:0000256" key="2">
    <source>
        <dbReference type="ARBA" id="ARBA00022741"/>
    </source>
</evidence>
<dbReference type="GO" id="GO:0006412">
    <property type="term" value="P:translation"/>
    <property type="evidence" value="ECO:0007669"/>
    <property type="project" value="UniProtKB-KW"/>
</dbReference>
<dbReference type="Pfam" id="PF21715">
    <property type="entry name" value="CggR_N"/>
    <property type="match status" value="1"/>
</dbReference>
<feature type="domain" description="CggR N-terminal DNA binding" evidence="6">
    <location>
        <begin position="82"/>
        <end position="144"/>
    </location>
</feature>
<evidence type="ECO:0000259" key="5">
    <source>
        <dbReference type="Pfam" id="PF14544"/>
    </source>
</evidence>
<keyword evidence="4" id="KW-0648">Protein biosynthesis</keyword>
<protein>
    <submittedName>
        <fullName evidence="7">Uncharacterized protein</fullName>
    </submittedName>
</protein>
<evidence type="ECO:0000259" key="6">
    <source>
        <dbReference type="Pfam" id="PF21715"/>
    </source>
</evidence>
<dbReference type="InterPro" id="IPR036390">
    <property type="entry name" value="WH_DNA-bd_sf"/>
</dbReference>
<dbReference type="SUPFAM" id="SSF46785">
    <property type="entry name" value="Winged helix' DNA-binding domain"/>
    <property type="match status" value="1"/>
</dbReference>
<dbReference type="GO" id="GO:0004812">
    <property type="term" value="F:aminoacyl-tRNA ligase activity"/>
    <property type="evidence" value="ECO:0007669"/>
    <property type="project" value="InterPro"/>
</dbReference>
<reference evidence="7 8" key="1">
    <citation type="submission" date="2018-06" db="EMBL/GenBank/DDBJ databases">
        <title>Extensive metabolic versatility and redundancy in microbially diverse, dynamic hydrothermal sediments.</title>
        <authorList>
            <person name="Dombrowski N."/>
            <person name="Teske A."/>
            <person name="Baker B.J."/>
        </authorList>
    </citation>
    <scope>NUCLEOTIDE SEQUENCE [LARGE SCALE GENOMIC DNA]</scope>
    <source>
        <strain evidence="7">B66_G16</strain>
    </source>
</reference>
<evidence type="ECO:0000256" key="1">
    <source>
        <dbReference type="ARBA" id="ARBA00022598"/>
    </source>
</evidence>
<keyword evidence="1" id="KW-0436">Ligase</keyword>
<gene>
    <name evidence="7" type="ORF">DRJ31_07360</name>
</gene>
<accession>A0A497EM58</accession>
<dbReference type="SUPFAM" id="SSF55261">
    <property type="entry name" value="GAD domain-like"/>
    <property type="match status" value="1"/>
</dbReference>
<dbReference type="GO" id="GO:0005524">
    <property type="term" value="F:ATP binding"/>
    <property type="evidence" value="ECO:0007669"/>
    <property type="project" value="UniProtKB-KW"/>
</dbReference>
<dbReference type="EMBL" id="QMQV01000078">
    <property type="protein sequence ID" value="RLE48405.1"/>
    <property type="molecule type" value="Genomic_DNA"/>
</dbReference>
<dbReference type="Proteomes" id="UP000278475">
    <property type="component" value="Unassembled WGS sequence"/>
</dbReference>
<name>A0A497EM58_9CREN</name>
<evidence type="ECO:0000313" key="7">
    <source>
        <dbReference type="EMBL" id="RLE48405.1"/>
    </source>
</evidence>
<dbReference type="InterPro" id="IPR048715">
    <property type="entry name" value="CggR_N"/>
</dbReference>
<organism evidence="7 8">
    <name type="scientific">Thermoproteota archaeon</name>
    <dbReference type="NCBI Taxonomy" id="2056631"/>
    <lineage>
        <taxon>Archaea</taxon>
        <taxon>Thermoproteota</taxon>
    </lineage>
</organism>
<sequence length="271" mass="29659">MVIAPFDEKLRRQALKRGTAFVASNSLTSFFSLSVLYQRLRLNYCLEGCVLHSSALKAIEKVLKAEGKVKPSFDEYCVLKALMTLYEEEPVGRLLLSRKLKMGEAATRTLIRRLRKEGLIAVDSIGGCFLSDAGKKLVSNIRKVVKEVKVFQKAQLGSLALGNVACAASIACGCKLFERGLRVFDLRDEVVRFGGLAALIVKIEHGEAILPANGGQVFSEKDYPELKMLKTELKADEGDLIIVAYADSEEAAEKALLNALVKGKVSAIFES</sequence>
<proteinExistence type="predicted"/>
<dbReference type="Pfam" id="PF14544">
    <property type="entry name" value="DUF4443"/>
    <property type="match status" value="1"/>
</dbReference>
<feature type="domain" description="DUF4443" evidence="5">
    <location>
        <begin position="185"/>
        <end position="261"/>
    </location>
</feature>
<dbReference type="Gene3D" id="1.10.10.10">
    <property type="entry name" value="Winged helix-like DNA-binding domain superfamily/Winged helix DNA-binding domain"/>
    <property type="match status" value="1"/>
</dbReference>